<evidence type="ECO:0000256" key="1">
    <source>
        <dbReference type="SAM" id="MobiDB-lite"/>
    </source>
</evidence>
<dbReference type="RefSeq" id="WP_039098029.1">
    <property type="nucleotide sequence ID" value="NZ_JTDN01000007.1"/>
</dbReference>
<dbReference type="InterPro" id="IPR007948">
    <property type="entry name" value="DUF736"/>
</dbReference>
<dbReference type="AlphaFoldDB" id="A0A0B2BWP9"/>
<evidence type="ECO:0000313" key="3">
    <source>
        <dbReference type="Proteomes" id="UP000030988"/>
    </source>
</evidence>
<proteinExistence type="predicted"/>
<reference evidence="2 3" key="1">
    <citation type="submission" date="2014-11" db="EMBL/GenBank/DDBJ databases">
        <title>Draft genome sequence of Kirrobacter mercurialis.</title>
        <authorList>
            <person name="Coil D.A."/>
            <person name="Eisen J.A."/>
        </authorList>
    </citation>
    <scope>NUCLEOTIDE SEQUENCE [LARGE SCALE GENOMIC DNA]</scope>
    <source>
        <strain evidence="2 3">Coronado</strain>
    </source>
</reference>
<dbReference type="OrthoDB" id="7408907at2"/>
<evidence type="ECO:0000313" key="2">
    <source>
        <dbReference type="EMBL" id="KHL24093.1"/>
    </source>
</evidence>
<comment type="caution">
    <text evidence="2">The sequence shown here is derived from an EMBL/GenBank/DDBJ whole genome shotgun (WGS) entry which is preliminary data.</text>
</comment>
<organism evidence="2 3">
    <name type="scientific">Croceibacterium mercuriale</name>
    <dbReference type="NCBI Taxonomy" id="1572751"/>
    <lineage>
        <taxon>Bacteria</taxon>
        <taxon>Pseudomonadati</taxon>
        <taxon>Pseudomonadota</taxon>
        <taxon>Alphaproteobacteria</taxon>
        <taxon>Sphingomonadales</taxon>
        <taxon>Erythrobacteraceae</taxon>
        <taxon>Croceibacterium</taxon>
    </lineage>
</organism>
<gene>
    <name evidence="2" type="ORF">PK98_15750</name>
</gene>
<keyword evidence="3" id="KW-1185">Reference proteome</keyword>
<name>A0A0B2BWP9_9SPHN</name>
<protein>
    <recommendedName>
        <fullName evidence="4">DUF736 domain-containing protein</fullName>
    </recommendedName>
</protein>
<accession>A0A0B2BWP9</accession>
<dbReference type="Pfam" id="PF05284">
    <property type="entry name" value="DUF736"/>
    <property type="match status" value="1"/>
</dbReference>
<dbReference type="EMBL" id="JTDN01000007">
    <property type="protein sequence ID" value="KHL24093.1"/>
    <property type="molecule type" value="Genomic_DNA"/>
</dbReference>
<dbReference type="Proteomes" id="UP000030988">
    <property type="component" value="Unassembled WGS sequence"/>
</dbReference>
<sequence length="177" mass="18730">MNIGNLKLDPQTSAPVGRIATMNFSAVIALQEVRSNNSKAPAFDVLALSSDRRTWLKIGALWEFTANDTGVSFYSGRIDDPSMPKPLDIAAFRQDDGSFNVAWRRPKQRVETPKPGTVPTEDALPALPGAEGTESGDGIPEGTPVSKVADGDDGLGDSTAPAPAPRSRARQPETADA</sequence>
<feature type="region of interest" description="Disordered" evidence="1">
    <location>
        <begin position="101"/>
        <end position="177"/>
    </location>
</feature>
<dbReference type="STRING" id="1572751.PK98_15750"/>
<evidence type="ECO:0008006" key="4">
    <source>
        <dbReference type="Google" id="ProtNLM"/>
    </source>
</evidence>